<dbReference type="EMBL" id="CP035532">
    <property type="protein sequence ID" value="QBA20701.1"/>
    <property type="molecule type" value="Genomic_DNA"/>
</dbReference>
<sequence>MKNKLRKITVNTIEYLYLVSDQYHSETKTNTLTVKVFLNGQKQTPLIIKFMTADDYVMGQPLKSGVKLMNKIAGSEDEINLNKPKYIRQLIVMGLKKGWSGFNSMEIQNGLDYLSELGFQTDQLKPKHNE</sequence>
<gene>
    <name evidence="1" type="ORF">EU348_05665</name>
</gene>
<organism evidence="1">
    <name type="scientific">Chryseobacterium indologenes</name>
    <name type="common">Flavobacterium indologenes</name>
    <dbReference type="NCBI Taxonomy" id="253"/>
    <lineage>
        <taxon>Bacteria</taxon>
        <taxon>Pseudomonadati</taxon>
        <taxon>Bacteroidota</taxon>
        <taxon>Flavobacteriia</taxon>
        <taxon>Flavobacteriales</taxon>
        <taxon>Weeksellaceae</taxon>
        <taxon>Chryseobacterium group</taxon>
        <taxon>Chryseobacterium</taxon>
    </lineage>
</organism>
<protein>
    <submittedName>
        <fullName evidence="1">Uncharacterized protein</fullName>
    </submittedName>
</protein>
<accession>A0A411DK14</accession>
<reference evidence="1" key="1">
    <citation type="submission" date="2019-01" db="EMBL/GenBank/DDBJ databases">
        <title>Whole Genome Sequencing for Putative Detection of Antimicrobial Resistance and Potential Virulence Factors in Chryseobacterium indologenes isolated from Nile Tilapia in Tanzania.</title>
        <authorList>
            <person name="Mwega E."/>
            <person name="Mutoloki S."/>
            <person name="Mugimba K."/>
            <person name="Colquhoun D."/>
            <person name="Mdegela R."/>
            <person name="Evensen O."/>
            <person name="Wasteson Y."/>
        </authorList>
    </citation>
    <scope>NUCLEOTIDE SEQUENCE [LARGE SCALE GENOMIC DNA]</scope>
    <source>
        <strain evidence="1">StR 01</strain>
    </source>
</reference>
<evidence type="ECO:0000313" key="1">
    <source>
        <dbReference type="EMBL" id="QBA20701.1"/>
    </source>
</evidence>
<proteinExistence type="predicted"/>
<dbReference type="AlphaFoldDB" id="A0A411DK14"/>
<name>A0A411DK14_CHRID</name>